<dbReference type="Proteomes" id="UP001642484">
    <property type="component" value="Unassembled WGS sequence"/>
</dbReference>
<proteinExistence type="predicted"/>
<organism evidence="3 4">
    <name type="scientific">Durusdinium trenchii</name>
    <dbReference type="NCBI Taxonomy" id="1381693"/>
    <lineage>
        <taxon>Eukaryota</taxon>
        <taxon>Sar</taxon>
        <taxon>Alveolata</taxon>
        <taxon>Dinophyceae</taxon>
        <taxon>Suessiales</taxon>
        <taxon>Symbiodiniaceae</taxon>
        <taxon>Durusdinium</taxon>
    </lineage>
</organism>
<name>A0ABP0M5V0_9DINO</name>
<gene>
    <name evidence="3" type="ORF">CCMP2556_LOCUS24343</name>
</gene>
<comment type="caution">
    <text evidence="3">The sequence shown here is derived from an EMBL/GenBank/DDBJ whole genome shotgun (WGS) entry which is preliminary data.</text>
</comment>
<evidence type="ECO:0000313" key="3">
    <source>
        <dbReference type="EMBL" id="CAK9046891.1"/>
    </source>
</evidence>
<evidence type="ECO:0000259" key="2">
    <source>
        <dbReference type="Pfam" id="PF00656"/>
    </source>
</evidence>
<dbReference type="EMBL" id="CAXAMN010015903">
    <property type="protein sequence ID" value="CAK9046891.1"/>
    <property type="molecule type" value="Genomic_DNA"/>
</dbReference>
<dbReference type="InterPro" id="IPR011600">
    <property type="entry name" value="Pept_C14_caspase"/>
</dbReference>
<dbReference type="InterPro" id="IPR029030">
    <property type="entry name" value="Caspase-like_dom_sf"/>
</dbReference>
<keyword evidence="4" id="KW-1185">Reference proteome</keyword>
<sequence length="536" mass="61472">MAKWHAVLIANNGPDLKHALRDAKLVARALVRCGFCERKEDVHLLLNQTRNRIKKKLEQVIDSLASDAQLFVWYSGHAYGMLMGPLPENLTADMGSQNGFQGTCLVPKRKFIQRGDQLEERIQGLWLEDTLFGMIQKKERLMLWCVIAACRTTREDLVTGLTRKTDQRGAVIREPVEYAHNLSLLTKQRYQFMYTCDIGEAMMDSSIFAKSFCYHLECQPASLAELKTNLTRDIGLMSFGHLRELKDHGNLPNPLEDTEFTEGTEMQTRTRKKVFYRSDMLDTMKKVKLLVHCLHEIADYETLVCSESEPEEVDLRSDSLSEEEDEENVDLNRDDSYEEYERVRETAQNIIKSFYKPSDHFEKLRHLIRLLSCDTLDEVKEVLEEHQTPSAPSSGSGGYPPCPTHWTPEGCAEDFINDQRSMLNLPELVIHAISNAIMRLKDKDKGDFPGDVFLKMLQELGFYFTARKYENKLAVCDEDKVIQKVQSLNKYYFVTEGVLGAQQDAEDLEKKLMDRCETLCTLVALSYFGGIFCCSV</sequence>
<feature type="compositionally biased region" description="Acidic residues" evidence="1">
    <location>
        <begin position="320"/>
        <end position="329"/>
    </location>
</feature>
<reference evidence="3 4" key="1">
    <citation type="submission" date="2024-02" db="EMBL/GenBank/DDBJ databases">
        <authorList>
            <person name="Chen Y."/>
            <person name="Shah S."/>
            <person name="Dougan E. K."/>
            <person name="Thang M."/>
            <person name="Chan C."/>
        </authorList>
    </citation>
    <scope>NUCLEOTIDE SEQUENCE [LARGE SCALE GENOMIC DNA]</scope>
</reference>
<feature type="domain" description="Peptidase C14 caspase" evidence="2">
    <location>
        <begin position="5"/>
        <end position="232"/>
    </location>
</feature>
<dbReference type="SUPFAM" id="SSF52129">
    <property type="entry name" value="Caspase-like"/>
    <property type="match status" value="1"/>
</dbReference>
<dbReference type="Pfam" id="PF00656">
    <property type="entry name" value="Peptidase_C14"/>
    <property type="match status" value="1"/>
</dbReference>
<protein>
    <recommendedName>
        <fullName evidence="2">Peptidase C14 caspase domain-containing protein</fullName>
    </recommendedName>
</protein>
<evidence type="ECO:0000313" key="4">
    <source>
        <dbReference type="Proteomes" id="UP001642484"/>
    </source>
</evidence>
<dbReference type="Gene3D" id="3.40.50.1460">
    <property type="match status" value="1"/>
</dbReference>
<accession>A0ABP0M5V0</accession>
<feature type="region of interest" description="Disordered" evidence="1">
    <location>
        <begin position="311"/>
        <end position="331"/>
    </location>
</feature>
<evidence type="ECO:0000256" key="1">
    <source>
        <dbReference type="SAM" id="MobiDB-lite"/>
    </source>
</evidence>